<comment type="subcellular location">
    <subcellularLocation>
        <location evidence="1">Cell membrane</location>
        <topology evidence="1">Multi-pass membrane protein</topology>
    </subcellularLocation>
</comment>
<evidence type="ECO:0000313" key="10">
    <source>
        <dbReference type="EMBL" id="KSU88619.1"/>
    </source>
</evidence>
<name>A0A0V8JNK9_9BACI</name>
<feature type="transmembrane region" description="Helical" evidence="8">
    <location>
        <begin position="7"/>
        <end position="25"/>
    </location>
</feature>
<protein>
    <submittedName>
        <fullName evidence="10">Disulfide bond formation protein DsbA</fullName>
    </submittedName>
</protein>
<dbReference type="Pfam" id="PF07690">
    <property type="entry name" value="MFS_1"/>
    <property type="match status" value="1"/>
</dbReference>
<reference evidence="10 11" key="1">
    <citation type="submission" date="2015-11" db="EMBL/GenBank/DDBJ databases">
        <title>Bacillus caseinolyticus sp nov.</title>
        <authorList>
            <person name="Dastager S.G."/>
            <person name="Mawlankar R."/>
        </authorList>
    </citation>
    <scope>NUCLEOTIDE SEQUENCE [LARGE SCALE GENOMIC DNA]</scope>
    <source>
        <strain evidence="10 11">SGD-V-76</strain>
    </source>
</reference>
<evidence type="ECO:0000256" key="3">
    <source>
        <dbReference type="ARBA" id="ARBA00022448"/>
    </source>
</evidence>
<feature type="transmembrane region" description="Helical" evidence="8">
    <location>
        <begin position="422"/>
        <end position="443"/>
    </location>
</feature>
<dbReference type="InterPro" id="IPR036259">
    <property type="entry name" value="MFS_trans_sf"/>
</dbReference>
<evidence type="ECO:0000256" key="2">
    <source>
        <dbReference type="ARBA" id="ARBA00008537"/>
    </source>
</evidence>
<dbReference type="SUPFAM" id="SSF103473">
    <property type="entry name" value="MFS general substrate transporter"/>
    <property type="match status" value="1"/>
</dbReference>
<dbReference type="PANTHER" id="PTHR42718:SF9">
    <property type="entry name" value="MAJOR FACILITATOR SUPERFAMILY MULTIDRUG TRANSPORTER MFSC"/>
    <property type="match status" value="1"/>
</dbReference>
<evidence type="ECO:0000313" key="11">
    <source>
        <dbReference type="Proteomes" id="UP000053681"/>
    </source>
</evidence>
<keyword evidence="5 8" id="KW-0812">Transmembrane</keyword>
<dbReference type="NCBIfam" id="TIGR00711">
    <property type="entry name" value="efflux_EmrB"/>
    <property type="match status" value="1"/>
</dbReference>
<feature type="transmembrane region" description="Helical" evidence="8">
    <location>
        <begin position="31"/>
        <end position="54"/>
    </location>
</feature>
<feature type="transmembrane region" description="Helical" evidence="8">
    <location>
        <begin position="92"/>
        <end position="113"/>
    </location>
</feature>
<keyword evidence="6 8" id="KW-1133">Transmembrane helix</keyword>
<feature type="domain" description="Major facilitator superfamily (MFS) profile" evidence="9">
    <location>
        <begin position="1"/>
        <end position="446"/>
    </location>
</feature>
<feature type="transmembrane region" description="Helical" evidence="8">
    <location>
        <begin position="152"/>
        <end position="173"/>
    </location>
</feature>
<feature type="transmembrane region" description="Helical" evidence="8">
    <location>
        <begin position="390"/>
        <end position="410"/>
    </location>
</feature>
<dbReference type="AlphaFoldDB" id="A0A0V8JNK9"/>
<dbReference type="Gene3D" id="1.20.1250.20">
    <property type="entry name" value="MFS general substrate transporter like domains"/>
    <property type="match status" value="1"/>
</dbReference>
<feature type="transmembrane region" description="Helical" evidence="8">
    <location>
        <begin position="257"/>
        <end position="278"/>
    </location>
</feature>
<sequence length="469" mass="50757">MIVYVMAMFMAAMDGTIVNVALPTISQEFQISPAATGSINVGYLVSLAVFLPISGWLGDRFGTKKVFLVALAIFTVSSALCGLATHLFSLNLFRICQGAAGGLLTPVGMAMLYRTFLPEERSKVARTLVLPIAVAPAIGPVIGGLLVEAMSWPWVFYINIPFGFFAFFFGLKFLNEHKENEAGSFDFRGFMLSAVGLASLMYALNHGPSVGWLSPLILSIGGLGLLFVSIFIVVQLRTKNPMLNFHLLSDRLFQTMSIISALCVAGLLGILYVFPLMYQNAFGASALESGLTTFPEAIGLIIASRIMPWSTKKIGVHGVIRMGLVGSALMLICLSLISTEASPWIFRMILFSVGLFLGHTVVSVQAISFNNISPSLMGRATTLFNVHNRLGSAVGIAILSSIIGMKQTAFDGDYSSVIPYQIALLVASLFLLLALILTFRIHTANFEMPKTKRFTRSDSSMNEDVKVSK</sequence>
<dbReference type="Proteomes" id="UP000053681">
    <property type="component" value="Unassembled WGS sequence"/>
</dbReference>
<keyword evidence="4" id="KW-1003">Cell membrane</keyword>
<gene>
    <name evidence="10" type="ORF">AS180_06925</name>
</gene>
<dbReference type="InterPro" id="IPR004638">
    <property type="entry name" value="EmrB-like"/>
</dbReference>
<comment type="similarity">
    <text evidence="2">Belongs to the major facilitator superfamily. EmrB family.</text>
</comment>
<feature type="transmembrane region" description="Helical" evidence="8">
    <location>
        <begin position="66"/>
        <end position="86"/>
    </location>
</feature>
<proteinExistence type="inferred from homology"/>
<feature type="transmembrane region" description="Helical" evidence="8">
    <location>
        <begin position="216"/>
        <end position="236"/>
    </location>
</feature>
<feature type="transmembrane region" description="Helical" evidence="8">
    <location>
        <begin position="319"/>
        <end position="338"/>
    </location>
</feature>
<feature type="transmembrane region" description="Helical" evidence="8">
    <location>
        <begin position="344"/>
        <end position="369"/>
    </location>
</feature>
<accession>A0A0V8JNK9</accession>
<feature type="transmembrane region" description="Helical" evidence="8">
    <location>
        <begin position="290"/>
        <end position="307"/>
    </location>
</feature>
<dbReference type="Gene3D" id="1.20.1720.10">
    <property type="entry name" value="Multidrug resistance protein D"/>
    <property type="match status" value="1"/>
</dbReference>
<feature type="transmembrane region" description="Helical" evidence="8">
    <location>
        <begin position="125"/>
        <end position="146"/>
    </location>
</feature>
<keyword evidence="7 8" id="KW-0472">Membrane</keyword>
<keyword evidence="11" id="KW-1185">Reference proteome</keyword>
<dbReference type="GO" id="GO:0022857">
    <property type="term" value="F:transmembrane transporter activity"/>
    <property type="evidence" value="ECO:0007669"/>
    <property type="project" value="InterPro"/>
</dbReference>
<dbReference type="PANTHER" id="PTHR42718">
    <property type="entry name" value="MAJOR FACILITATOR SUPERFAMILY MULTIDRUG TRANSPORTER MFSC"/>
    <property type="match status" value="1"/>
</dbReference>
<dbReference type="EMBL" id="LNQP01000018">
    <property type="protein sequence ID" value="KSU88619.1"/>
    <property type="molecule type" value="Genomic_DNA"/>
</dbReference>
<evidence type="ECO:0000256" key="7">
    <source>
        <dbReference type="ARBA" id="ARBA00023136"/>
    </source>
</evidence>
<dbReference type="PRINTS" id="PR01036">
    <property type="entry name" value="TCRTETB"/>
</dbReference>
<dbReference type="InterPro" id="IPR011701">
    <property type="entry name" value="MFS"/>
</dbReference>
<evidence type="ECO:0000256" key="1">
    <source>
        <dbReference type="ARBA" id="ARBA00004651"/>
    </source>
</evidence>
<evidence type="ECO:0000259" key="9">
    <source>
        <dbReference type="PROSITE" id="PS50850"/>
    </source>
</evidence>
<dbReference type="PROSITE" id="PS50850">
    <property type="entry name" value="MFS"/>
    <property type="match status" value="1"/>
</dbReference>
<evidence type="ECO:0000256" key="5">
    <source>
        <dbReference type="ARBA" id="ARBA00022692"/>
    </source>
</evidence>
<feature type="transmembrane region" description="Helical" evidence="8">
    <location>
        <begin position="185"/>
        <end position="204"/>
    </location>
</feature>
<dbReference type="InterPro" id="IPR020846">
    <property type="entry name" value="MFS_dom"/>
</dbReference>
<evidence type="ECO:0000256" key="6">
    <source>
        <dbReference type="ARBA" id="ARBA00022989"/>
    </source>
</evidence>
<organism evidence="10 11">
    <name type="scientific">Priestia veravalensis</name>
    <dbReference type="NCBI Taxonomy" id="1414648"/>
    <lineage>
        <taxon>Bacteria</taxon>
        <taxon>Bacillati</taxon>
        <taxon>Bacillota</taxon>
        <taxon>Bacilli</taxon>
        <taxon>Bacillales</taxon>
        <taxon>Bacillaceae</taxon>
        <taxon>Priestia</taxon>
    </lineage>
</organism>
<comment type="caution">
    <text evidence="10">The sequence shown here is derived from an EMBL/GenBank/DDBJ whole genome shotgun (WGS) entry which is preliminary data.</text>
</comment>
<evidence type="ECO:0000256" key="4">
    <source>
        <dbReference type="ARBA" id="ARBA00022475"/>
    </source>
</evidence>
<dbReference type="GO" id="GO:0005886">
    <property type="term" value="C:plasma membrane"/>
    <property type="evidence" value="ECO:0007669"/>
    <property type="project" value="UniProtKB-SubCell"/>
</dbReference>
<keyword evidence="3" id="KW-0813">Transport</keyword>
<dbReference type="CDD" id="cd17503">
    <property type="entry name" value="MFS_LmrB_MDR_like"/>
    <property type="match status" value="1"/>
</dbReference>
<evidence type="ECO:0000256" key="8">
    <source>
        <dbReference type="SAM" id="Phobius"/>
    </source>
</evidence>